<evidence type="ECO:0000313" key="3">
    <source>
        <dbReference type="Proteomes" id="UP001159427"/>
    </source>
</evidence>
<sequence length="226" mass="25124">MTSQYGFQGSQPEGKRLDEEEFGMLNNISSSTIFLSVSENKINIWLLLKEKPVLHRQKTLCRHFSDNAADETLQSLTQLAQENNGIRANVNCENRSLDVLRENCYTVSTPSIFIPPPPPPSRLVQLCDSPILDPIEGDELIIVPDGPLWLAPFAVLLNPFSKYLCVSFKVRFIPSLTSLKIISHCPKFHTNSSSGALVVGDPDMSEVANSQGNQILEQLPFARQEA</sequence>
<accession>A0ABN8MHD6</accession>
<protein>
    <recommendedName>
        <fullName evidence="1">CHAT domain-containing protein</fullName>
    </recommendedName>
</protein>
<feature type="domain" description="CHAT" evidence="1">
    <location>
        <begin position="122"/>
        <end position="226"/>
    </location>
</feature>
<dbReference type="Proteomes" id="UP001159427">
    <property type="component" value="Unassembled WGS sequence"/>
</dbReference>
<dbReference type="Pfam" id="PF12770">
    <property type="entry name" value="CHAT"/>
    <property type="match status" value="1"/>
</dbReference>
<evidence type="ECO:0000313" key="2">
    <source>
        <dbReference type="EMBL" id="CAH3028923.1"/>
    </source>
</evidence>
<reference evidence="2 3" key="1">
    <citation type="submission" date="2022-05" db="EMBL/GenBank/DDBJ databases">
        <authorList>
            <consortium name="Genoscope - CEA"/>
            <person name="William W."/>
        </authorList>
    </citation>
    <scope>NUCLEOTIDE SEQUENCE [LARGE SCALE GENOMIC DNA]</scope>
</reference>
<proteinExistence type="predicted"/>
<dbReference type="EMBL" id="CALNXI010000541">
    <property type="protein sequence ID" value="CAH3028923.1"/>
    <property type="molecule type" value="Genomic_DNA"/>
</dbReference>
<name>A0ABN8MHD6_9CNID</name>
<organism evidence="2 3">
    <name type="scientific">Porites evermanni</name>
    <dbReference type="NCBI Taxonomy" id="104178"/>
    <lineage>
        <taxon>Eukaryota</taxon>
        <taxon>Metazoa</taxon>
        <taxon>Cnidaria</taxon>
        <taxon>Anthozoa</taxon>
        <taxon>Hexacorallia</taxon>
        <taxon>Scleractinia</taxon>
        <taxon>Fungiina</taxon>
        <taxon>Poritidae</taxon>
        <taxon>Porites</taxon>
    </lineage>
</organism>
<gene>
    <name evidence="2" type="ORF">PEVE_00035186</name>
</gene>
<keyword evidence="3" id="KW-1185">Reference proteome</keyword>
<comment type="caution">
    <text evidence="2">The sequence shown here is derived from an EMBL/GenBank/DDBJ whole genome shotgun (WGS) entry which is preliminary data.</text>
</comment>
<evidence type="ECO:0000259" key="1">
    <source>
        <dbReference type="Pfam" id="PF12770"/>
    </source>
</evidence>
<dbReference type="InterPro" id="IPR024983">
    <property type="entry name" value="CHAT_dom"/>
</dbReference>